<feature type="compositionally biased region" description="Polar residues" evidence="1">
    <location>
        <begin position="59"/>
        <end position="78"/>
    </location>
</feature>
<feature type="region of interest" description="Disordered" evidence="1">
    <location>
        <begin position="51"/>
        <end position="78"/>
    </location>
</feature>
<evidence type="ECO:0008006" key="4">
    <source>
        <dbReference type="Google" id="ProtNLM"/>
    </source>
</evidence>
<evidence type="ECO:0000256" key="1">
    <source>
        <dbReference type="SAM" id="MobiDB-lite"/>
    </source>
</evidence>
<sequence>MLDTIFCRKIKNPSFNILGFVKSLEAPQQGRSPSPRRIWRPHFEGPVTVSAGACGGPQDTPSSFTRQTSTPLQGRIQQESTNISSSCIKTLEGLFDNQRAYLQEQFGKQNALITECLSMLKSLDREAEHEKTKRKHEIHVPAHVKQSIRNGFRHNKSSNELKWTTKTAAGTILKFNSEENTEMSEAVLTYVRGQFPTVEEGVIRSGIETHFKSVKQKEIMESSGKKEDNKRKMVLYGRKQRVCTYELRSNLHLINCYPS</sequence>
<dbReference type="AlphaFoldDB" id="A0A6J8D7D7"/>
<evidence type="ECO:0000313" key="3">
    <source>
        <dbReference type="Proteomes" id="UP000507470"/>
    </source>
</evidence>
<organism evidence="2 3">
    <name type="scientific">Mytilus coruscus</name>
    <name type="common">Sea mussel</name>
    <dbReference type="NCBI Taxonomy" id="42192"/>
    <lineage>
        <taxon>Eukaryota</taxon>
        <taxon>Metazoa</taxon>
        <taxon>Spiralia</taxon>
        <taxon>Lophotrochozoa</taxon>
        <taxon>Mollusca</taxon>
        <taxon>Bivalvia</taxon>
        <taxon>Autobranchia</taxon>
        <taxon>Pteriomorphia</taxon>
        <taxon>Mytilida</taxon>
        <taxon>Mytiloidea</taxon>
        <taxon>Mytilidae</taxon>
        <taxon>Mytilinae</taxon>
        <taxon>Mytilus</taxon>
    </lineage>
</organism>
<dbReference type="Proteomes" id="UP000507470">
    <property type="component" value="Unassembled WGS sequence"/>
</dbReference>
<keyword evidence="3" id="KW-1185">Reference proteome</keyword>
<gene>
    <name evidence="2" type="ORF">MCOR_37147</name>
</gene>
<accession>A0A6J8D7D7</accession>
<protein>
    <recommendedName>
        <fullName evidence="4">BEN domain-containing protein</fullName>
    </recommendedName>
</protein>
<dbReference type="EMBL" id="CACVKT020006708">
    <property type="protein sequence ID" value="CAC5403242.1"/>
    <property type="molecule type" value="Genomic_DNA"/>
</dbReference>
<proteinExistence type="predicted"/>
<name>A0A6J8D7D7_MYTCO</name>
<evidence type="ECO:0000313" key="2">
    <source>
        <dbReference type="EMBL" id="CAC5403242.1"/>
    </source>
</evidence>
<reference evidence="2 3" key="1">
    <citation type="submission" date="2020-06" db="EMBL/GenBank/DDBJ databases">
        <authorList>
            <person name="Li R."/>
            <person name="Bekaert M."/>
        </authorList>
    </citation>
    <scope>NUCLEOTIDE SEQUENCE [LARGE SCALE GENOMIC DNA]</scope>
    <source>
        <strain evidence="3">wild</strain>
    </source>
</reference>